<evidence type="ECO:0000256" key="1">
    <source>
        <dbReference type="SAM" id="MobiDB-lite"/>
    </source>
</evidence>
<feature type="region of interest" description="Disordered" evidence="1">
    <location>
        <begin position="64"/>
        <end position="88"/>
    </location>
</feature>
<dbReference type="Proteomes" id="UP001287286">
    <property type="component" value="Unassembled WGS sequence"/>
</dbReference>
<gene>
    <name evidence="2" type="ORF">Purlil1_13574</name>
</gene>
<comment type="caution">
    <text evidence="2">The sequence shown here is derived from an EMBL/GenBank/DDBJ whole genome shotgun (WGS) entry which is preliminary data.</text>
</comment>
<reference evidence="2 3" key="1">
    <citation type="journal article" date="2024" name="Microbiol. Resour. Announc.">
        <title>Genome annotations for the ascomycete fungi Trichoderma harzianum, Trichoderma aggressivum, and Purpureocillium lilacinum.</title>
        <authorList>
            <person name="Beijen E.P.W."/>
            <person name="Ohm R.A."/>
        </authorList>
    </citation>
    <scope>NUCLEOTIDE SEQUENCE [LARGE SCALE GENOMIC DNA]</scope>
    <source>
        <strain evidence="2 3">CBS 150709</strain>
    </source>
</reference>
<sequence length="88" mass="10082">MEIYADFKHASTNPKWYQGHGLYEYMSTNAFWLLGIFITVNACWTKQQVELFIGTENESKLSIPEFKTEDELSGHDSSPGNSRSQRSS</sequence>
<feature type="compositionally biased region" description="Low complexity" evidence="1">
    <location>
        <begin position="77"/>
        <end position="88"/>
    </location>
</feature>
<evidence type="ECO:0000313" key="3">
    <source>
        <dbReference type="Proteomes" id="UP001287286"/>
    </source>
</evidence>
<keyword evidence="3" id="KW-1185">Reference proteome</keyword>
<dbReference type="EMBL" id="JAWRVI010000248">
    <property type="protein sequence ID" value="KAK4070029.1"/>
    <property type="molecule type" value="Genomic_DNA"/>
</dbReference>
<proteinExistence type="predicted"/>
<organism evidence="2 3">
    <name type="scientific">Purpureocillium lilacinum</name>
    <name type="common">Paecilomyces lilacinus</name>
    <dbReference type="NCBI Taxonomy" id="33203"/>
    <lineage>
        <taxon>Eukaryota</taxon>
        <taxon>Fungi</taxon>
        <taxon>Dikarya</taxon>
        <taxon>Ascomycota</taxon>
        <taxon>Pezizomycotina</taxon>
        <taxon>Sordariomycetes</taxon>
        <taxon>Hypocreomycetidae</taxon>
        <taxon>Hypocreales</taxon>
        <taxon>Ophiocordycipitaceae</taxon>
        <taxon>Purpureocillium</taxon>
    </lineage>
</organism>
<name>A0ABR0BDN8_PURLI</name>
<protein>
    <submittedName>
        <fullName evidence="2">Uncharacterized protein</fullName>
    </submittedName>
</protein>
<accession>A0ABR0BDN8</accession>
<evidence type="ECO:0000313" key="2">
    <source>
        <dbReference type="EMBL" id="KAK4070029.1"/>
    </source>
</evidence>